<evidence type="ECO:0000313" key="8">
    <source>
        <dbReference type="EMBL" id="EEC48597.1"/>
    </source>
</evidence>
<dbReference type="PANTHER" id="PTHR10383:SF9">
    <property type="entry name" value="SERINE INCORPORATOR, ISOFORM F"/>
    <property type="match status" value="1"/>
</dbReference>
<proteinExistence type="inferred from homology"/>
<dbReference type="eggNOG" id="KOG2592">
    <property type="taxonomic scope" value="Eukaryota"/>
</dbReference>
<evidence type="ECO:0008006" key="10">
    <source>
        <dbReference type="Google" id="ProtNLM"/>
    </source>
</evidence>
<protein>
    <recommendedName>
        <fullName evidence="10">Serine incorporator</fullName>
    </recommendedName>
</protein>
<evidence type="ECO:0000313" key="9">
    <source>
        <dbReference type="Proteomes" id="UP000000759"/>
    </source>
</evidence>
<comment type="similarity">
    <text evidence="2">Belongs to the TDE1 family.</text>
</comment>
<feature type="transmembrane region" description="Helical" evidence="7">
    <location>
        <begin position="104"/>
        <end position="124"/>
    </location>
</feature>
<dbReference type="GO" id="GO:0016020">
    <property type="term" value="C:membrane"/>
    <property type="evidence" value="ECO:0007669"/>
    <property type="project" value="UniProtKB-SubCell"/>
</dbReference>
<feature type="transmembrane region" description="Helical" evidence="7">
    <location>
        <begin position="136"/>
        <end position="152"/>
    </location>
</feature>
<evidence type="ECO:0000256" key="1">
    <source>
        <dbReference type="ARBA" id="ARBA00004141"/>
    </source>
</evidence>
<dbReference type="GeneID" id="7200567"/>
<feature type="region of interest" description="Disordered" evidence="6">
    <location>
        <begin position="334"/>
        <end position="386"/>
    </location>
</feature>
<dbReference type="PaxDb" id="2850-Phatr45464"/>
<feature type="transmembrane region" description="Helical" evidence="7">
    <location>
        <begin position="164"/>
        <end position="184"/>
    </location>
</feature>
<keyword evidence="4 7" id="KW-1133">Transmembrane helix</keyword>
<dbReference type="EMBL" id="CM000610">
    <property type="protein sequence ID" value="EEC48597.1"/>
    <property type="molecule type" value="Genomic_DNA"/>
</dbReference>
<keyword evidence="3 7" id="KW-0812">Transmembrane</keyword>
<dbReference type="InterPro" id="IPR005016">
    <property type="entry name" value="TDE1/TMS"/>
</dbReference>
<accession>B7FXS7</accession>
<reference evidence="8 9" key="1">
    <citation type="journal article" date="2008" name="Nature">
        <title>The Phaeodactylum genome reveals the evolutionary history of diatom genomes.</title>
        <authorList>
            <person name="Bowler C."/>
            <person name="Allen A.E."/>
            <person name="Badger J.H."/>
            <person name="Grimwood J."/>
            <person name="Jabbari K."/>
            <person name="Kuo A."/>
            <person name="Maheswari U."/>
            <person name="Martens C."/>
            <person name="Maumus F."/>
            <person name="Otillar R.P."/>
            <person name="Rayko E."/>
            <person name="Salamov A."/>
            <person name="Vandepoele K."/>
            <person name="Beszteri B."/>
            <person name="Gruber A."/>
            <person name="Heijde M."/>
            <person name="Katinka M."/>
            <person name="Mock T."/>
            <person name="Valentin K."/>
            <person name="Verret F."/>
            <person name="Berges J.A."/>
            <person name="Brownlee C."/>
            <person name="Cadoret J.P."/>
            <person name="Chiovitti A."/>
            <person name="Choi C.J."/>
            <person name="Coesel S."/>
            <person name="De Martino A."/>
            <person name="Detter J.C."/>
            <person name="Durkin C."/>
            <person name="Falciatore A."/>
            <person name="Fournet J."/>
            <person name="Haruta M."/>
            <person name="Huysman M.J."/>
            <person name="Jenkins B.D."/>
            <person name="Jiroutova K."/>
            <person name="Jorgensen R.E."/>
            <person name="Joubert Y."/>
            <person name="Kaplan A."/>
            <person name="Kroger N."/>
            <person name="Kroth P.G."/>
            <person name="La Roche J."/>
            <person name="Lindquist E."/>
            <person name="Lommer M."/>
            <person name="Martin-Jezequel V."/>
            <person name="Lopez P.J."/>
            <person name="Lucas S."/>
            <person name="Mangogna M."/>
            <person name="McGinnis K."/>
            <person name="Medlin L.K."/>
            <person name="Montsant A."/>
            <person name="Oudot-Le Secq M.P."/>
            <person name="Napoli C."/>
            <person name="Obornik M."/>
            <person name="Parker M.S."/>
            <person name="Petit J.L."/>
            <person name="Porcel B.M."/>
            <person name="Poulsen N."/>
            <person name="Robison M."/>
            <person name="Rychlewski L."/>
            <person name="Rynearson T.A."/>
            <person name="Schmutz J."/>
            <person name="Shapiro H."/>
            <person name="Siaut M."/>
            <person name="Stanley M."/>
            <person name="Sussman M.R."/>
            <person name="Taylor A.R."/>
            <person name="Vardi A."/>
            <person name="von Dassow P."/>
            <person name="Vyverman W."/>
            <person name="Willis A."/>
            <person name="Wyrwicz L.S."/>
            <person name="Rokhsar D.S."/>
            <person name="Weissenbach J."/>
            <person name="Armbrust E.V."/>
            <person name="Green B.R."/>
            <person name="Van de Peer Y."/>
            <person name="Grigoriev I.V."/>
        </authorList>
    </citation>
    <scope>NUCLEOTIDE SEQUENCE [LARGE SCALE GENOMIC DNA]</scope>
    <source>
        <strain evidence="8 9">CCAP 1055/1</strain>
    </source>
</reference>
<feature type="transmembrane region" description="Helical" evidence="7">
    <location>
        <begin position="305"/>
        <end position="323"/>
    </location>
</feature>
<sequence>MASLVTCVITSAGWCFCTACASLLGACCGNDKASTIPPSVTSGRRRSVLLLFFSIAMALVFQYGIAPAIVDANDLTSFVRDKWTDGCSQYVDIDVVKSCAGNNGVYRVSAASTLFFAFAALGALLKPTANREAWPAKYTLYFFLCIVTIFIPNDPLFSDAYLNIARIGAVLFIVVQQLVIVDMAHEWNDSWVAKADAAEAQEAGSGKRWLGAIVTACIMLFGISIIAIGVIFSRFTGCGTNNGFITVTLVLGVSIVGAQMSGEEGSLLASACVFAWSVFLCYTAVSKNPDASCNPMLGEMDTVSIVLGLTVTAISLGWTGWSYTAEDKLRSSSEEESAAAATARASDDSEKDVRRDVTGVVTGNDYGTQDDEEQANSAGHAEVDESVLNNPSRLSNSWKLNAILMSVSCWKAMALTNWGAIVANGNAANPQVGRVGMWMVIASQWLVLTLYLWTLLAPRLFPNREFG</sequence>
<evidence type="ECO:0000256" key="2">
    <source>
        <dbReference type="ARBA" id="ARBA00006665"/>
    </source>
</evidence>
<comment type="subcellular location">
    <subcellularLocation>
        <location evidence="1">Membrane</location>
        <topology evidence="1">Multi-pass membrane protein</topology>
    </subcellularLocation>
</comment>
<keyword evidence="9" id="KW-1185">Reference proteome</keyword>
<feature type="transmembrane region" description="Helical" evidence="7">
    <location>
        <begin position="402"/>
        <end position="423"/>
    </location>
</feature>
<dbReference type="RefSeq" id="XP_002179611.1">
    <property type="nucleotide sequence ID" value="XM_002179575.1"/>
</dbReference>
<name>B7FXS7_PHATC</name>
<dbReference type="AlphaFoldDB" id="B7FXS7"/>
<evidence type="ECO:0000256" key="7">
    <source>
        <dbReference type="SAM" id="Phobius"/>
    </source>
</evidence>
<dbReference type="Pfam" id="PF03348">
    <property type="entry name" value="Serinc"/>
    <property type="match status" value="1"/>
</dbReference>
<feature type="transmembrane region" description="Helical" evidence="7">
    <location>
        <begin position="267"/>
        <end position="285"/>
    </location>
</feature>
<feature type="transmembrane region" description="Helical" evidence="7">
    <location>
        <begin position="209"/>
        <end position="232"/>
    </location>
</feature>
<evidence type="ECO:0000256" key="4">
    <source>
        <dbReference type="ARBA" id="ARBA00022989"/>
    </source>
</evidence>
<dbReference type="HOGENOM" id="CLU_029574_5_0_1"/>
<dbReference type="KEGG" id="pti:PHATRDRAFT_45464"/>
<feature type="transmembrane region" description="Helical" evidence="7">
    <location>
        <begin position="48"/>
        <end position="70"/>
    </location>
</feature>
<dbReference type="Proteomes" id="UP000000759">
    <property type="component" value="Chromosome 7"/>
</dbReference>
<feature type="transmembrane region" description="Helical" evidence="7">
    <location>
        <begin position="244"/>
        <end position="260"/>
    </location>
</feature>
<reference evidence="9" key="2">
    <citation type="submission" date="2008-08" db="EMBL/GenBank/DDBJ databases">
        <authorList>
            <consortium name="Diatom Consortium"/>
            <person name="Grigoriev I."/>
            <person name="Grimwood J."/>
            <person name="Kuo A."/>
            <person name="Otillar R.P."/>
            <person name="Salamov A."/>
            <person name="Detter J.C."/>
            <person name="Lindquist E."/>
            <person name="Shapiro H."/>
            <person name="Lucas S."/>
            <person name="Glavina del Rio T."/>
            <person name="Pitluck S."/>
            <person name="Rokhsar D."/>
            <person name="Bowler C."/>
        </authorList>
    </citation>
    <scope>GENOME REANNOTATION</scope>
    <source>
        <strain evidence="9">CCAP 1055/1</strain>
    </source>
</reference>
<gene>
    <name evidence="8" type="ORF">PHATRDRAFT_45464</name>
</gene>
<feature type="transmembrane region" description="Helical" evidence="7">
    <location>
        <begin position="435"/>
        <end position="456"/>
    </location>
</feature>
<evidence type="ECO:0000256" key="6">
    <source>
        <dbReference type="SAM" id="MobiDB-lite"/>
    </source>
</evidence>
<evidence type="ECO:0000256" key="3">
    <source>
        <dbReference type="ARBA" id="ARBA00022692"/>
    </source>
</evidence>
<dbReference type="PANTHER" id="PTHR10383">
    <property type="entry name" value="SERINE INCORPORATOR"/>
    <property type="match status" value="1"/>
</dbReference>
<feature type="compositionally biased region" description="Basic and acidic residues" evidence="6">
    <location>
        <begin position="345"/>
        <end position="357"/>
    </location>
</feature>
<keyword evidence="5 7" id="KW-0472">Membrane</keyword>
<dbReference type="OrthoDB" id="5963193at2759"/>
<organism evidence="8 9">
    <name type="scientific">Phaeodactylum tricornutum (strain CCAP 1055/1)</name>
    <dbReference type="NCBI Taxonomy" id="556484"/>
    <lineage>
        <taxon>Eukaryota</taxon>
        <taxon>Sar</taxon>
        <taxon>Stramenopiles</taxon>
        <taxon>Ochrophyta</taxon>
        <taxon>Bacillariophyta</taxon>
        <taxon>Bacillariophyceae</taxon>
        <taxon>Bacillariophycidae</taxon>
        <taxon>Naviculales</taxon>
        <taxon>Phaeodactylaceae</taxon>
        <taxon>Phaeodactylum</taxon>
    </lineage>
</organism>
<evidence type="ECO:0000256" key="5">
    <source>
        <dbReference type="ARBA" id="ARBA00023136"/>
    </source>
</evidence>
<dbReference type="InParanoid" id="B7FXS7"/>